<evidence type="ECO:0000313" key="3">
    <source>
        <dbReference type="Proteomes" id="UP000284706"/>
    </source>
</evidence>
<reference evidence="2 3" key="1">
    <citation type="journal article" date="2018" name="Evol. Lett.">
        <title>Horizontal gene cluster transfer increased hallucinogenic mushroom diversity.</title>
        <authorList>
            <person name="Reynolds H.T."/>
            <person name="Vijayakumar V."/>
            <person name="Gluck-Thaler E."/>
            <person name="Korotkin H.B."/>
            <person name="Matheny P.B."/>
            <person name="Slot J.C."/>
        </authorList>
    </citation>
    <scope>NUCLEOTIDE SEQUENCE [LARGE SCALE GENOMIC DNA]</scope>
    <source>
        <strain evidence="2 3">SRW20</strain>
    </source>
</reference>
<dbReference type="EMBL" id="NHYE01005336">
    <property type="protein sequence ID" value="PPQ74500.1"/>
    <property type="molecule type" value="Genomic_DNA"/>
</dbReference>
<feature type="region of interest" description="Disordered" evidence="1">
    <location>
        <begin position="1"/>
        <end position="69"/>
    </location>
</feature>
<organism evidence="2 3">
    <name type="scientific">Gymnopilus dilepis</name>
    <dbReference type="NCBI Taxonomy" id="231916"/>
    <lineage>
        <taxon>Eukaryota</taxon>
        <taxon>Fungi</taxon>
        <taxon>Dikarya</taxon>
        <taxon>Basidiomycota</taxon>
        <taxon>Agaricomycotina</taxon>
        <taxon>Agaricomycetes</taxon>
        <taxon>Agaricomycetidae</taxon>
        <taxon>Agaricales</taxon>
        <taxon>Agaricineae</taxon>
        <taxon>Hymenogastraceae</taxon>
        <taxon>Gymnopilus</taxon>
    </lineage>
</organism>
<feature type="compositionally biased region" description="Pro residues" evidence="1">
    <location>
        <begin position="38"/>
        <end position="48"/>
    </location>
</feature>
<dbReference type="Gene3D" id="3.30.200.20">
    <property type="entry name" value="Phosphorylase Kinase, domain 1"/>
    <property type="match status" value="1"/>
</dbReference>
<protein>
    <recommendedName>
        <fullName evidence="4">Protein kinase domain-containing protein</fullName>
    </recommendedName>
</protein>
<accession>A0A409W7I5</accession>
<evidence type="ECO:0000313" key="2">
    <source>
        <dbReference type="EMBL" id="PPQ74500.1"/>
    </source>
</evidence>
<feature type="compositionally biased region" description="Basic and acidic residues" evidence="1">
    <location>
        <begin position="16"/>
        <end position="30"/>
    </location>
</feature>
<dbReference type="InterPro" id="IPR011009">
    <property type="entry name" value="Kinase-like_dom_sf"/>
</dbReference>
<proteinExistence type="predicted"/>
<evidence type="ECO:0008006" key="4">
    <source>
        <dbReference type="Google" id="ProtNLM"/>
    </source>
</evidence>
<dbReference type="Proteomes" id="UP000284706">
    <property type="component" value="Unassembled WGS sequence"/>
</dbReference>
<keyword evidence="3" id="KW-1185">Reference proteome</keyword>
<comment type="caution">
    <text evidence="2">The sequence shown here is derived from an EMBL/GenBank/DDBJ whole genome shotgun (WGS) entry which is preliminary data.</text>
</comment>
<dbReference type="AlphaFoldDB" id="A0A409W7I5"/>
<sequence length="253" mass="27442">MLQYPVQLPPLNLSSPKKDQDYHRPNDLLARKRLIISPPLPPDSPSPRSPYISARQLLPPSPPSSSSLASQAIDDVLAPGDLVGHGLYLQGEQIRLVSNGAPDASHREPAQELEVIKRLGAGSYAVVYLVREVLSRSPPSEDGHMSTIGLMDFDNKPATVYGREYAVKCLSKANLDDEALAVQMSEVRFCHITPLHGLSTCSFLGHHPSVTCAASQYRHSPPHPGDVRLSVVALGIRARRGSLLFSRAVEGPL</sequence>
<dbReference type="SUPFAM" id="SSF56112">
    <property type="entry name" value="Protein kinase-like (PK-like)"/>
    <property type="match status" value="1"/>
</dbReference>
<dbReference type="InParanoid" id="A0A409W7I5"/>
<evidence type="ECO:0000256" key="1">
    <source>
        <dbReference type="SAM" id="MobiDB-lite"/>
    </source>
</evidence>
<feature type="compositionally biased region" description="Low complexity" evidence="1">
    <location>
        <begin position="49"/>
        <end position="69"/>
    </location>
</feature>
<dbReference type="STRING" id="231916.A0A409W7I5"/>
<gene>
    <name evidence="2" type="ORF">CVT26_007961</name>
</gene>
<dbReference type="OrthoDB" id="3057737at2759"/>
<name>A0A409W7I5_9AGAR</name>